<comment type="caution">
    <text evidence="3">The sequence shown here is derived from an EMBL/GenBank/DDBJ whole genome shotgun (WGS) entry which is preliminary data.</text>
</comment>
<keyword evidence="2" id="KW-0472">Membrane</keyword>
<evidence type="ECO:0000313" key="4">
    <source>
        <dbReference type="Proteomes" id="UP000526501"/>
    </source>
</evidence>
<evidence type="ECO:0000256" key="2">
    <source>
        <dbReference type="SAM" id="Phobius"/>
    </source>
</evidence>
<evidence type="ECO:0000313" key="3">
    <source>
        <dbReference type="EMBL" id="MBC2606173.1"/>
    </source>
</evidence>
<dbReference type="Proteomes" id="UP000526501">
    <property type="component" value="Unassembled WGS sequence"/>
</dbReference>
<name>A0A7X1B5S3_9BACT</name>
<dbReference type="EMBL" id="JACHVC010000008">
    <property type="protein sequence ID" value="MBC2606173.1"/>
    <property type="molecule type" value="Genomic_DNA"/>
</dbReference>
<gene>
    <name evidence="3" type="ORF">H5P27_08950</name>
</gene>
<feature type="transmembrane region" description="Helical" evidence="2">
    <location>
        <begin position="28"/>
        <end position="49"/>
    </location>
</feature>
<sequence length="82" mass="8927">MGSNDHSASALAEDKTPSLGAMPIWEEISWSGSNSAIFLVALTLMAFYVKIHDRKQQREANSPSDGRKTFASKGTKQRNVAS</sequence>
<feature type="region of interest" description="Disordered" evidence="1">
    <location>
        <begin position="55"/>
        <end position="82"/>
    </location>
</feature>
<accession>A0A7X1B5S3</accession>
<dbReference type="AlphaFoldDB" id="A0A7X1B5S3"/>
<evidence type="ECO:0000256" key="1">
    <source>
        <dbReference type="SAM" id="MobiDB-lite"/>
    </source>
</evidence>
<organism evidence="3 4">
    <name type="scientific">Pelagicoccus albus</name>
    <dbReference type="NCBI Taxonomy" id="415222"/>
    <lineage>
        <taxon>Bacteria</taxon>
        <taxon>Pseudomonadati</taxon>
        <taxon>Verrucomicrobiota</taxon>
        <taxon>Opitutia</taxon>
        <taxon>Puniceicoccales</taxon>
        <taxon>Pelagicoccaceae</taxon>
        <taxon>Pelagicoccus</taxon>
    </lineage>
</organism>
<reference evidence="3 4" key="1">
    <citation type="submission" date="2020-07" db="EMBL/GenBank/DDBJ databases">
        <authorList>
            <person name="Feng X."/>
        </authorList>
    </citation>
    <scope>NUCLEOTIDE SEQUENCE [LARGE SCALE GENOMIC DNA]</scope>
    <source>
        <strain evidence="3 4">JCM23202</strain>
    </source>
</reference>
<protein>
    <submittedName>
        <fullName evidence="3">Uncharacterized protein</fullName>
    </submittedName>
</protein>
<feature type="compositionally biased region" description="Polar residues" evidence="1">
    <location>
        <begin position="72"/>
        <end position="82"/>
    </location>
</feature>
<keyword evidence="4" id="KW-1185">Reference proteome</keyword>
<proteinExistence type="predicted"/>
<keyword evidence="2" id="KW-1133">Transmembrane helix</keyword>
<keyword evidence="2" id="KW-0812">Transmembrane</keyword>